<reference evidence="10 12" key="3">
    <citation type="submission" date="2019-07" db="EMBL/GenBank/DDBJ databases">
        <authorList>
            <person name="Jastrzebski P J."/>
            <person name="Paukszto L."/>
            <person name="Jastrzebski P J."/>
        </authorList>
    </citation>
    <scope>NUCLEOTIDE SEQUENCE [LARGE SCALE GENOMIC DNA]</scope>
    <source>
        <strain evidence="10 12">WMS-il1</strain>
    </source>
</reference>
<evidence type="ECO:0000313" key="10">
    <source>
        <dbReference type="EMBL" id="VUZ49126.1"/>
    </source>
</evidence>
<feature type="domain" description="PUL" evidence="8">
    <location>
        <begin position="519"/>
        <end position="858"/>
    </location>
</feature>
<comment type="subcellular location">
    <subcellularLocation>
        <location evidence="1">Cytoplasm</location>
    </subcellularLocation>
</comment>
<evidence type="ECO:0000256" key="6">
    <source>
        <dbReference type="PROSITE-ProRule" id="PRU00221"/>
    </source>
</evidence>
<comment type="similarity">
    <text evidence="2">Belongs to the WD repeat PLAP family.</text>
</comment>
<proteinExistence type="inferred from homology"/>
<dbReference type="OrthoDB" id="10265988at2759"/>
<dbReference type="GO" id="GO:0043161">
    <property type="term" value="P:proteasome-mediated ubiquitin-dependent protein catabolic process"/>
    <property type="evidence" value="ECO:0007669"/>
    <property type="project" value="TreeGrafter"/>
</dbReference>
<reference evidence="13" key="1">
    <citation type="submission" date="2017-02" db="UniProtKB">
        <authorList>
            <consortium name="WormBaseParasite"/>
        </authorList>
    </citation>
    <scope>IDENTIFICATION</scope>
</reference>
<evidence type="ECO:0000256" key="5">
    <source>
        <dbReference type="ARBA" id="ARBA00022737"/>
    </source>
</evidence>
<evidence type="ECO:0000313" key="13">
    <source>
        <dbReference type="WBParaSite" id="HDID_0000742601-mRNA-1"/>
    </source>
</evidence>
<dbReference type="PROSITE" id="PS00678">
    <property type="entry name" value="WD_REPEATS_1"/>
    <property type="match status" value="2"/>
</dbReference>
<protein>
    <submittedName>
        <fullName evidence="13">WD_REPEATS_REGION domain-containing protein</fullName>
    </submittedName>
</protein>
<dbReference type="GO" id="GO:0010992">
    <property type="term" value="P:ubiquitin recycling"/>
    <property type="evidence" value="ECO:0007669"/>
    <property type="project" value="TreeGrafter"/>
</dbReference>
<dbReference type="GO" id="GO:0043130">
    <property type="term" value="F:ubiquitin binding"/>
    <property type="evidence" value="ECO:0007669"/>
    <property type="project" value="TreeGrafter"/>
</dbReference>
<dbReference type="Proteomes" id="UP000274504">
    <property type="component" value="Unassembled WGS sequence"/>
</dbReference>
<evidence type="ECO:0000259" key="8">
    <source>
        <dbReference type="PROSITE" id="PS51396"/>
    </source>
</evidence>
<dbReference type="CDD" id="cd00200">
    <property type="entry name" value="WD40"/>
    <property type="match status" value="1"/>
</dbReference>
<dbReference type="Pfam" id="PF09070">
    <property type="entry name" value="PFU"/>
    <property type="match status" value="1"/>
</dbReference>
<dbReference type="AlphaFoldDB" id="A0A0R3SQQ5"/>
<dbReference type="EMBL" id="UYSG01010934">
    <property type="protein sequence ID" value="VDL59742.1"/>
    <property type="molecule type" value="Genomic_DNA"/>
</dbReference>
<evidence type="ECO:0000259" key="7">
    <source>
        <dbReference type="PROSITE" id="PS51394"/>
    </source>
</evidence>
<evidence type="ECO:0000313" key="11">
    <source>
        <dbReference type="Proteomes" id="UP000274504"/>
    </source>
</evidence>
<dbReference type="PANTHER" id="PTHR19849">
    <property type="entry name" value="PHOSPHOLIPASE A-2-ACTIVATING PROTEIN"/>
    <property type="match status" value="1"/>
</dbReference>
<dbReference type="Gene3D" id="1.25.10.10">
    <property type="entry name" value="Leucine-rich Repeat Variant"/>
    <property type="match status" value="1"/>
</dbReference>
<sequence>MMETFKFRSELLGHTSDVRGICCPRDGFLASVSRDMTLRTWDIEGASGQTFSTMEFAKHSKYVTSVSFCPPTQRFSTGVILTGSNDNLIRGFIEGQPDPVFSLNGHTGTVCTLDCNSHGVILSGSWDSTARFWDLDSCLGIIQRPDATIWAVLFLLPSDTRPDEYLVATGSSDSCICIWSIPKNSLTKTNPPTEFKTPLKTLRGHTDCVRSLALLDRDRLLSSSNDASIRCWSIKSESCIAEFYGHTSFVYSIAVDPARQFFASAGEDRSVRVWPIPELGSSELGQLECQQTLLLPCQTAWCVTVTFESDIAVGCSDSKIRLFSKNTQSQSSVAAIKMYEAELASSQVAAASLGEIEKHNLPGIEALAIPGVSEGEVKVIRENEALMCYQWSKSALQWLKVGKVVGSADHIATGANRTLFEGKEYDYVFSVDLGDNIPPVKLPFNKTEDPWMVAQSFIYKHNLPQDYLDQIAKFIITQAGLDKPDAIVSSIGVGNSLVDPFTGAGRYVPYSDFTPSALPCFPSTEYICIENIGLQMVLNKLNNFNAVAPKPLSKSSLDLIAQMNPDMSEENALTLTQSILEVVGEWPCDIAFPLFDLLRCLVRWERSSEAIFQPSAFASLLHTSGLSKVESNASAQSLKNTELTCSLFVFRLMANAIFFDTPRATSAHIPASLPCVFEKIPTLINKFADPPLVNVLEKKKHPMVALATLVHNLATLAYLHSSEHSSLASALPTVRDLVNQCIRMASRILIFIATQNTSSVLVYPSEVPQRLLIALGTAVVTSIPSPCTATSQTEADLRKRRTELIGNAIPVQGASGTSSANNDALIGWKQVEEILLYWRNCKVAEKGVRNCADQLLKMLIEQI</sequence>
<gene>
    <name evidence="9" type="ORF">HDID_LOCUS7424</name>
    <name evidence="10" type="ORF">WMSIL1_LOCUS8320</name>
</gene>
<keyword evidence="5" id="KW-0677">Repeat</keyword>
<dbReference type="InterPro" id="IPR019775">
    <property type="entry name" value="WD40_repeat_CS"/>
</dbReference>
<dbReference type="Proteomes" id="UP000321570">
    <property type="component" value="Unassembled WGS sequence"/>
</dbReference>
<evidence type="ECO:0000256" key="3">
    <source>
        <dbReference type="ARBA" id="ARBA00022490"/>
    </source>
</evidence>
<name>A0A0R3SQQ5_HYMDI</name>
<feature type="repeat" description="WD" evidence="6">
    <location>
        <begin position="162"/>
        <end position="189"/>
    </location>
</feature>
<dbReference type="PROSITE" id="PS50294">
    <property type="entry name" value="WD_REPEATS_REGION"/>
    <property type="match status" value="2"/>
</dbReference>
<evidence type="ECO:0000256" key="1">
    <source>
        <dbReference type="ARBA" id="ARBA00004496"/>
    </source>
</evidence>
<accession>A0A0R3SQQ5</accession>
<dbReference type="PRINTS" id="PR00320">
    <property type="entry name" value="GPROTEINBRPT"/>
</dbReference>
<evidence type="ECO:0000256" key="2">
    <source>
        <dbReference type="ARBA" id="ARBA00008495"/>
    </source>
</evidence>
<feature type="repeat" description="WD" evidence="6">
    <location>
        <begin position="103"/>
        <end position="137"/>
    </location>
</feature>
<dbReference type="Gene3D" id="3.10.20.870">
    <property type="entry name" value="PFU (PLAA family ubiquitin binding), C-terminal domain"/>
    <property type="match status" value="1"/>
</dbReference>
<organism evidence="13">
    <name type="scientific">Hymenolepis diminuta</name>
    <name type="common">Rat tapeworm</name>
    <dbReference type="NCBI Taxonomy" id="6216"/>
    <lineage>
        <taxon>Eukaryota</taxon>
        <taxon>Metazoa</taxon>
        <taxon>Spiralia</taxon>
        <taxon>Lophotrochozoa</taxon>
        <taxon>Platyhelminthes</taxon>
        <taxon>Cestoda</taxon>
        <taxon>Eucestoda</taxon>
        <taxon>Cyclophyllidea</taxon>
        <taxon>Hymenolepididae</taxon>
        <taxon>Hymenolepis</taxon>
    </lineage>
</organism>
<dbReference type="SMART" id="SM00320">
    <property type="entry name" value="WD40"/>
    <property type="match status" value="7"/>
</dbReference>
<dbReference type="SUPFAM" id="SSF50978">
    <property type="entry name" value="WD40 repeat-like"/>
    <property type="match status" value="1"/>
</dbReference>
<dbReference type="EMBL" id="CABIJS010000322">
    <property type="protein sequence ID" value="VUZ49126.1"/>
    <property type="molecule type" value="Genomic_DNA"/>
</dbReference>
<feature type="repeat" description="WD" evidence="6">
    <location>
        <begin position="243"/>
        <end position="274"/>
    </location>
</feature>
<dbReference type="InterPro" id="IPR015943">
    <property type="entry name" value="WD40/YVTN_repeat-like_dom_sf"/>
</dbReference>
<feature type="repeat" description="WD" evidence="6">
    <location>
        <begin position="11"/>
        <end position="44"/>
    </location>
</feature>
<dbReference type="InterPro" id="IPR036322">
    <property type="entry name" value="WD40_repeat_dom_sf"/>
</dbReference>
<reference evidence="9 11" key="2">
    <citation type="submission" date="2018-11" db="EMBL/GenBank/DDBJ databases">
        <authorList>
            <consortium name="Pathogen Informatics"/>
        </authorList>
    </citation>
    <scope>NUCLEOTIDE SEQUENCE [LARGE SCALE GENOMIC DNA]</scope>
</reference>
<keyword evidence="3" id="KW-0963">Cytoplasm</keyword>
<dbReference type="GO" id="GO:0005634">
    <property type="term" value="C:nucleus"/>
    <property type="evidence" value="ECO:0007669"/>
    <property type="project" value="TreeGrafter"/>
</dbReference>
<feature type="domain" description="PFU" evidence="7">
    <location>
        <begin position="390"/>
        <end position="489"/>
    </location>
</feature>
<dbReference type="STRING" id="6216.A0A0R3SQQ5"/>
<dbReference type="GO" id="GO:0005737">
    <property type="term" value="C:cytoplasm"/>
    <property type="evidence" value="ECO:0007669"/>
    <property type="project" value="UniProtKB-SubCell"/>
</dbReference>
<dbReference type="PANTHER" id="PTHR19849:SF0">
    <property type="entry name" value="PHOSPHOLIPASE A-2-ACTIVATING PROTEIN"/>
    <property type="match status" value="1"/>
</dbReference>
<keyword evidence="4 6" id="KW-0853">WD repeat</keyword>
<feature type="repeat" description="WD" evidence="6">
    <location>
        <begin position="202"/>
        <end position="242"/>
    </location>
</feature>
<dbReference type="WBParaSite" id="HDID_0000742601-mRNA-1">
    <property type="protein sequence ID" value="HDID_0000742601-mRNA-1"/>
    <property type="gene ID" value="HDID_0000742601"/>
</dbReference>
<dbReference type="InterPro" id="IPR011989">
    <property type="entry name" value="ARM-like"/>
</dbReference>
<evidence type="ECO:0000313" key="9">
    <source>
        <dbReference type="EMBL" id="VDL59742.1"/>
    </source>
</evidence>
<evidence type="ECO:0000256" key="4">
    <source>
        <dbReference type="ARBA" id="ARBA00022574"/>
    </source>
</evidence>
<dbReference type="PROSITE" id="PS50082">
    <property type="entry name" value="WD_REPEATS_2"/>
    <property type="match status" value="5"/>
</dbReference>
<dbReference type="PROSITE" id="PS51396">
    <property type="entry name" value="PUL"/>
    <property type="match status" value="1"/>
</dbReference>
<dbReference type="Gene3D" id="2.130.10.10">
    <property type="entry name" value="YVTN repeat-like/Quinoprotein amine dehydrogenase"/>
    <property type="match status" value="1"/>
</dbReference>
<dbReference type="InterPro" id="IPR001680">
    <property type="entry name" value="WD40_rpt"/>
</dbReference>
<dbReference type="InterPro" id="IPR020472">
    <property type="entry name" value="WD40_PAC1"/>
</dbReference>
<dbReference type="PROSITE" id="PS51394">
    <property type="entry name" value="PFU"/>
    <property type="match status" value="1"/>
</dbReference>
<dbReference type="Pfam" id="PF00400">
    <property type="entry name" value="WD40"/>
    <property type="match status" value="6"/>
</dbReference>
<dbReference type="InterPro" id="IPR038122">
    <property type="entry name" value="PFU_sf"/>
</dbReference>
<keyword evidence="12" id="KW-1185">Reference proteome</keyword>
<dbReference type="InterPro" id="IPR015155">
    <property type="entry name" value="PFU"/>
</dbReference>
<dbReference type="InterPro" id="IPR013535">
    <property type="entry name" value="PUL_dom"/>
</dbReference>
<dbReference type="Pfam" id="PF08324">
    <property type="entry name" value="PUL"/>
    <property type="match status" value="1"/>
</dbReference>
<evidence type="ECO:0000313" key="12">
    <source>
        <dbReference type="Proteomes" id="UP000321570"/>
    </source>
</evidence>